<protein>
    <submittedName>
        <fullName evidence="1">Uncharacterized protein</fullName>
    </submittedName>
</protein>
<name>A0ABT6EG29_9ENTR</name>
<keyword evidence="2" id="KW-1185">Reference proteome</keyword>
<dbReference type="RefSeq" id="WP_267986049.1">
    <property type="nucleotide sequence ID" value="NZ_JAPQEX020000001.1"/>
</dbReference>
<dbReference type="Proteomes" id="UP001075001">
    <property type="component" value="Unassembled WGS sequence"/>
</dbReference>
<accession>A0ABT6EG29</accession>
<gene>
    <name evidence="1" type="ORF">OXR69_016655</name>
</gene>
<sequence length="106" mass="11935">MANAKRMIGALNVTVIYRVDGEVRTFRESVVAPIAIERYLQLECGDPVGLFVPVGNGQQVNALNIEWFEIDRVSSEEEIHVGPIHYDIDIDVAGLLKKRIGDERRE</sequence>
<comment type="caution">
    <text evidence="1">The sequence shown here is derived from an EMBL/GenBank/DDBJ whole genome shotgun (WGS) entry which is preliminary data.</text>
</comment>
<reference evidence="1" key="1">
    <citation type="submission" date="2023-03" db="EMBL/GenBank/DDBJ databases">
        <title>identification of new KPC variant in Klebsiella huaxiensis from the Hospital Sewage Samples in China.</title>
        <authorList>
            <person name="Wu Y."/>
        </authorList>
    </citation>
    <scope>NUCLEOTIDE SEQUENCE</scope>
    <source>
        <strain evidence="1">ZR-9</strain>
    </source>
</reference>
<evidence type="ECO:0000313" key="2">
    <source>
        <dbReference type="Proteomes" id="UP001075001"/>
    </source>
</evidence>
<organism evidence="1 2">
    <name type="scientific">Klebsiella huaxiensis</name>
    <dbReference type="NCBI Taxonomy" id="2153354"/>
    <lineage>
        <taxon>Bacteria</taxon>
        <taxon>Pseudomonadati</taxon>
        <taxon>Pseudomonadota</taxon>
        <taxon>Gammaproteobacteria</taxon>
        <taxon>Enterobacterales</taxon>
        <taxon>Enterobacteriaceae</taxon>
        <taxon>Klebsiella/Raoultella group</taxon>
        <taxon>Klebsiella</taxon>
    </lineage>
</organism>
<evidence type="ECO:0000313" key="1">
    <source>
        <dbReference type="EMBL" id="MDG1643489.1"/>
    </source>
</evidence>
<dbReference type="EMBL" id="JAPQEX020000001">
    <property type="protein sequence ID" value="MDG1643489.1"/>
    <property type="molecule type" value="Genomic_DNA"/>
</dbReference>
<proteinExistence type="predicted"/>